<name>A0ABU7MM37_9BACT</name>
<dbReference type="Gene3D" id="1.10.4010.10">
    <property type="entry name" value="Type II deoxyuridine triphosphatase"/>
    <property type="match status" value="1"/>
</dbReference>
<dbReference type="Proteomes" id="UP001344817">
    <property type="component" value="Unassembled WGS sequence"/>
</dbReference>
<evidence type="ECO:0000313" key="1">
    <source>
        <dbReference type="EMBL" id="MEE3928599.1"/>
    </source>
</evidence>
<dbReference type="PIRSF" id="PIRSF030140">
    <property type="entry name" value="UCP030140"/>
    <property type="match status" value="1"/>
</dbReference>
<dbReference type="CDD" id="cd11527">
    <property type="entry name" value="NTP-PPase_dUTPase"/>
    <property type="match status" value="1"/>
</dbReference>
<organism evidence="1 2">
    <name type="scientific">Mycoplasmopsis ciconiae</name>
    <dbReference type="NCBI Taxonomy" id="561067"/>
    <lineage>
        <taxon>Bacteria</taxon>
        <taxon>Bacillati</taxon>
        <taxon>Mycoplasmatota</taxon>
        <taxon>Mycoplasmoidales</taxon>
        <taxon>Metamycoplasmataceae</taxon>
        <taxon>Mycoplasmopsis</taxon>
    </lineage>
</organism>
<sequence length="165" mass="19436">MNFQNIFNYQNELDLLLHKKAIEINPNLCEKDIQNQKLIALMVEVSEFANEVQSFKYWKQNKNIKLDLVLEEYADVIHFLVSFATSLNVEPVIEPKVFSANLNIQFIQIFLGVAELMKTFNKENLLKVFELVLGVSKIVNITFEMIEESYLKKHQENYNRIINNY</sequence>
<dbReference type="EC" id="3.6.1.23" evidence="1"/>
<gene>
    <name evidence="1" type="ORF">V2E24_03355</name>
</gene>
<dbReference type="RefSeq" id="WP_330501012.1">
    <property type="nucleotide sequence ID" value="NZ_JAZDWZ010000013.1"/>
</dbReference>
<dbReference type="EMBL" id="JAZDWZ010000013">
    <property type="protein sequence ID" value="MEE3928599.1"/>
    <property type="molecule type" value="Genomic_DNA"/>
</dbReference>
<dbReference type="InterPro" id="IPR016947">
    <property type="entry name" value="UCP030140"/>
</dbReference>
<evidence type="ECO:0000313" key="2">
    <source>
        <dbReference type="Proteomes" id="UP001344817"/>
    </source>
</evidence>
<comment type="caution">
    <text evidence="1">The sequence shown here is derived from an EMBL/GenBank/DDBJ whole genome shotgun (WGS) entry which is preliminary data.</text>
</comment>
<accession>A0ABU7MM37</accession>
<keyword evidence="2" id="KW-1185">Reference proteome</keyword>
<dbReference type="InterPro" id="IPR014871">
    <property type="entry name" value="dUTPase/dCTP_pyrophosphatase"/>
</dbReference>
<reference evidence="1" key="1">
    <citation type="submission" date="2024-01" db="EMBL/GenBank/DDBJ databases">
        <title>Genome sequence of Mycoplasma ciconiae type strain DSM 25251.</title>
        <authorList>
            <person name="Spergser J."/>
        </authorList>
    </citation>
    <scope>NUCLEOTIDE SEQUENCE [LARGE SCALE GENOMIC DNA]</scope>
    <source>
        <strain evidence="1">DSM 25251</strain>
    </source>
</reference>
<dbReference type="GO" id="GO:0004170">
    <property type="term" value="F:dUTP diphosphatase activity"/>
    <property type="evidence" value="ECO:0007669"/>
    <property type="project" value="UniProtKB-EC"/>
</dbReference>
<protein>
    <submittedName>
        <fullName evidence="1">dUTP diphosphatase</fullName>
        <ecNumber evidence="1">3.6.1.23</ecNumber>
    </submittedName>
</protein>
<dbReference type="SUPFAM" id="SSF101386">
    <property type="entry name" value="all-alpha NTP pyrophosphatases"/>
    <property type="match status" value="1"/>
</dbReference>
<dbReference type="Pfam" id="PF08761">
    <property type="entry name" value="dUTPase_2"/>
    <property type="match status" value="1"/>
</dbReference>
<proteinExistence type="predicted"/>
<keyword evidence="1" id="KW-0378">Hydrolase</keyword>